<evidence type="ECO:0000313" key="5">
    <source>
        <dbReference type="Proteomes" id="UP000295680"/>
    </source>
</evidence>
<dbReference type="GO" id="GO:0004519">
    <property type="term" value="F:endonuclease activity"/>
    <property type="evidence" value="ECO:0007669"/>
    <property type="project" value="UniProtKB-KW"/>
</dbReference>
<keyword evidence="4" id="KW-0255">Endonuclease</keyword>
<dbReference type="Gene3D" id="3.40.50.1820">
    <property type="entry name" value="alpha/beta hydrolase"/>
    <property type="match status" value="1"/>
</dbReference>
<dbReference type="InterPro" id="IPR029058">
    <property type="entry name" value="AB_hydrolase_fold"/>
</dbReference>
<proteinExistence type="predicted"/>
<gene>
    <name evidence="4" type="ORF">EV192_10798</name>
</gene>
<name>A0A4R2JFJ2_9PSEU</name>
<dbReference type="InterPro" id="IPR027806">
    <property type="entry name" value="HARBI1_dom"/>
</dbReference>
<evidence type="ECO:0000259" key="3">
    <source>
        <dbReference type="Pfam" id="PF13359"/>
    </source>
</evidence>
<comment type="caution">
    <text evidence="4">The sequence shown here is derived from an EMBL/GenBank/DDBJ whole genome shotgun (WGS) entry which is preliminary data.</text>
</comment>
<accession>A0A4R2JFJ2</accession>
<keyword evidence="2" id="KW-0479">Metal-binding</keyword>
<keyword evidence="4" id="KW-0378">Hydrolase</keyword>
<evidence type="ECO:0000313" key="4">
    <source>
        <dbReference type="EMBL" id="TCO55676.1"/>
    </source>
</evidence>
<dbReference type="EMBL" id="SLWS01000007">
    <property type="protein sequence ID" value="TCO55676.1"/>
    <property type="molecule type" value="Genomic_DNA"/>
</dbReference>
<sequence>MSVTYTAALPVRDQTVLFLSSLLHDERRRRGTRTGSRALSPFTQAVLILRWFLDNTRVAQLACDNTISKSTAYDYLHEGITLLAARAPKLESALLAAKIAGHDHISIDGTLIETDRCRTPGPTLGVDLWWSGKHASHGGNIQVITAPDGWPLWTSDVRPGREHDTTALRTHTEILPVLAAWTGDDLPVLGDLGYEGEAGTITVAFKKPQGGELTEDQKAHNKAHNAKRAVGERGNSLLKTTFKALRNVSLCPWAIGEDPRGRSRAPAHRPRPHHMITQRNKPLRGKAQCLRSLTAGRQRRPLPSAMAQSRLGALDGSDFPGGRLQTTLMSSRDPVTMTTAMHARVADTRFVLDRLTWLNVGVNPDAELRPLPDGLRGALDLCWVGMFGHS</sequence>
<keyword evidence="4" id="KW-0540">Nuclease</keyword>
<feature type="domain" description="DDE Tnp4" evidence="3">
    <location>
        <begin position="107"/>
        <end position="247"/>
    </location>
</feature>
<dbReference type="AlphaFoldDB" id="A0A4R2JFJ2"/>
<keyword evidence="5" id="KW-1185">Reference proteome</keyword>
<protein>
    <submittedName>
        <fullName evidence="4">DDE superfamily endonuclease</fullName>
    </submittedName>
</protein>
<organism evidence="4 5">
    <name type="scientific">Actinocrispum wychmicini</name>
    <dbReference type="NCBI Taxonomy" id="1213861"/>
    <lineage>
        <taxon>Bacteria</taxon>
        <taxon>Bacillati</taxon>
        <taxon>Actinomycetota</taxon>
        <taxon>Actinomycetes</taxon>
        <taxon>Pseudonocardiales</taxon>
        <taxon>Pseudonocardiaceae</taxon>
        <taxon>Actinocrispum</taxon>
    </lineage>
</organism>
<reference evidence="4 5" key="1">
    <citation type="submission" date="2019-03" db="EMBL/GenBank/DDBJ databases">
        <title>Genomic Encyclopedia of Type Strains, Phase IV (KMG-IV): sequencing the most valuable type-strain genomes for metagenomic binning, comparative biology and taxonomic classification.</title>
        <authorList>
            <person name="Goeker M."/>
        </authorList>
    </citation>
    <scope>NUCLEOTIDE SEQUENCE [LARGE SCALE GENOMIC DNA]</scope>
    <source>
        <strain evidence="4 5">DSM 45934</strain>
    </source>
</reference>
<dbReference type="GO" id="GO:0046872">
    <property type="term" value="F:metal ion binding"/>
    <property type="evidence" value="ECO:0007669"/>
    <property type="project" value="UniProtKB-KW"/>
</dbReference>
<comment type="cofactor">
    <cofactor evidence="1">
        <name>a divalent metal cation</name>
        <dbReference type="ChEBI" id="CHEBI:60240"/>
    </cofactor>
</comment>
<dbReference type="Proteomes" id="UP000295680">
    <property type="component" value="Unassembled WGS sequence"/>
</dbReference>
<evidence type="ECO:0000256" key="2">
    <source>
        <dbReference type="ARBA" id="ARBA00022723"/>
    </source>
</evidence>
<evidence type="ECO:0000256" key="1">
    <source>
        <dbReference type="ARBA" id="ARBA00001968"/>
    </source>
</evidence>
<dbReference type="Pfam" id="PF13359">
    <property type="entry name" value="DDE_Tnp_4"/>
    <property type="match status" value="1"/>
</dbReference>